<feature type="transmembrane region" description="Helical" evidence="10">
    <location>
        <begin position="1268"/>
        <end position="1288"/>
    </location>
</feature>
<dbReference type="InterPro" id="IPR013525">
    <property type="entry name" value="ABC2_TM"/>
</dbReference>
<keyword evidence="7" id="KW-0067">ATP-binding</keyword>
<dbReference type="SUPFAM" id="SSF52540">
    <property type="entry name" value="P-loop containing nucleoside triphosphate hydrolases"/>
    <property type="match status" value="2"/>
</dbReference>
<feature type="transmembrane region" description="Helical" evidence="10">
    <location>
        <begin position="1404"/>
        <end position="1425"/>
    </location>
</feature>
<evidence type="ECO:0000256" key="3">
    <source>
        <dbReference type="ARBA" id="ARBA00022448"/>
    </source>
</evidence>
<accession>A0AAF1AKU3</accession>
<dbReference type="Gene3D" id="3.40.50.300">
    <property type="entry name" value="P-loop containing nucleotide triphosphate hydrolases"/>
    <property type="match status" value="2"/>
</dbReference>
<dbReference type="Pfam" id="PF01061">
    <property type="entry name" value="ABC2_membrane"/>
    <property type="match status" value="2"/>
</dbReference>
<dbReference type="Pfam" id="PF08370">
    <property type="entry name" value="PDR_assoc"/>
    <property type="match status" value="1"/>
</dbReference>
<dbReference type="PROSITE" id="PS50893">
    <property type="entry name" value="ABC_TRANSPORTER_2"/>
    <property type="match status" value="2"/>
</dbReference>
<feature type="transmembrane region" description="Helical" evidence="10">
    <location>
        <begin position="1180"/>
        <end position="1198"/>
    </location>
</feature>
<dbReference type="InterPro" id="IPR003593">
    <property type="entry name" value="AAA+_ATPase"/>
</dbReference>
<evidence type="ECO:0000256" key="2">
    <source>
        <dbReference type="ARBA" id="ARBA00006012"/>
    </source>
</evidence>
<evidence type="ECO:0000259" key="11">
    <source>
        <dbReference type="PROSITE" id="PS50893"/>
    </source>
</evidence>
<dbReference type="InterPro" id="IPR034001">
    <property type="entry name" value="ABCG_PDR_1"/>
</dbReference>
<gene>
    <name evidence="12" type="ORF">DCAR_0103074</name>
</gene>
<feature type="transmembrane region" description="Helical" evidence="10">
    <location>
        <begin position="1210"/>
        <end position="1230"/>
    </location>
</feature>
<dbReference type="CDD" id="cd03232">
    <property type="entry name" value="ABCG_PDR_domain2"/>
    <property type="match status" value="1"/>
</dbReference>
<dbReference type="Proteomes" id="UP000077755">
    <property type="component" value="Chromosome 1"/>
</dbReference>
<dbReference type="InterPro" id="IPR013581">
    <property type="entry name" value="PDR_assoc"/>
</dbReference>
<dbReference type="InterPro" id="IPR027417">
    <property type="entry name" value="P-loop_NTPase"/>
</dbReference>
<dbReference type="SMART" id="SM00382">
    <property type="entry name" value="AAA"/>
    <property type="match status" value="2"/>
</dbReference>
<evidence type="ECO:0000256" key="6">
    <source>
        <dbReference type="ARBA" id="ARBA00022741"/>
    </source>
</evidence>
<dbReference type="FunFam" id="3.40.50.300:FF:000179">
    <property type="entry name" value="ABC transporter G family member 34"/>
    <property type="match status" value="1"/>
</dbReference>
<reference evidence="12" key="2">
    <citation type="submission" date="2022-03" db="EMBL/GenBank/DDBJ databases">
        <title>Draft title - Genomic analysis of global carrot germplasm unveils the trajectory of domestication and the origin of high carotenoid orange carrot.</title>
        <authorList>
            <person name="Iorizzo M."/>
            <person name="Ellison S."/>
            <person name="Senalik D."/>
            <person name="Macko-Podgorni A."/>
            <person name="Grzebelus D."/>
            <person name="Bostan H."/>
            <person name="Rolling W."/>
            <person name="Curaba J."/>
            <person name="Simon P."/>
        </authorList>
    </citation>
    <scope>NUCLEOTIDE SEQUENCE</scope>
    <source>
        <tissue evidence="12">Leaf</tissue>
    </source>
</reference>
<evidence type="ECO:0000313" key="12">
    <source>
        <dbReference type="EMBL" id="WOG83896.1"/>
    </source>
</evidence>
<dbReference type="GO" id="GO:0140359">
    <property type="term" value="F:ABC-type transporter activity"/>
    <property type="evidence" value="ECO:0007669"/>
    <property type="project" value="InterPro"/>
</dbReference>
<dbReference type="FunFam" id="3.40.50.300:FF:000157">
    <property type="entry name" value="ABC transporter G family member 34"/>
    <property type="match status" value="1"/>
</dbReference>
<dbReference type="Pfam" id="PF19055">
    <property type="entry name" value="ABC2_membrane_7"/>
    <property type="match status" value="1"/>
</dbReference>
<dbReference type="InterPro" id="IPR003439">
    <property type="entry name" value="ABC_transporter-like_ATP-bd"/>
</dbReference>
<feature type="transmembrane region" description="Helical" evidence="10">
    <location>
        <begin position="666"/>
        <end position="687"/>
    </location>
</feature>
<dbReference type="CDD" id="cd03233">
    <property type="entry name" value="ABCG_PDR_domain1"/>
    <property type="match status" value="1"/>
</dbReference>
<dbReference type="InterPro" id="IPR043926">
    <property type="entry name" value="ABCG_dom"/>
</dbReference>
<keyword evidence="13" id="KW-1185">Reference proteome</keyword>
<feature type="domain" description="ABC transporter" evidence="11">
    <location>
        <begin position="152"/>
        <end position="427"/>
    </location>
</feature>
<dbReference type="GO" id="GO:0005524">
    <property type="term" value="F:ATP binding"/>
    <property type="evidence" value="ECO:0007669"/>
    <property type="project" value="UniProtKB-KW"/>
</dbReference>
<evidence type="ECO:0000256" key="4">
    <source>
        <dbReference type="ARBA" id="ARBA00022692"/>
    </source>
</evidence>
<feature type="transmembrane region" description="Helical" evidence="10">
    <location>
        <begin position="523"/>
        <end position="545"/>
    </location>
</feature>
<comment type="similarity">
    <text evidence="2">Belongs to the ABC transporter superfamily. ABCG family. PDR (TC 3.A.1.205) subfamily.</text>
</comment>
<sequence length="1434" mass="162520">MSEVIRTLSYLGMETGAMHDSSFIREGDDECELQLAATERLPAYRQTSISLFDEENLVNTSTVNQETSKMTNLDVPKLGVPERRALIDKLLEKIEEDNHKLLLKQRRRLERVGLEFPQVEVRYQNLCIEAECEVVHGKPLPTLWSSLKRVIAAATDVIWRNSHVYKIKILKEVDGIIRPSRMTLLLGHPGCGKSTLLLALAGKLDPNLKVTGTVTYNGYNLNEFLPQNTSAYISQHDRHTSEMTVRETLDFSARCQGIGSRADIYEKVCRREKQAGIISEPEIDSYMKALATEGLKETLQTDYILKILGLDACADTVVGDAMRRGISGGQKKRLTTGEMLIGPAKVLLMDEISNGLDSSTTFQIVTCLQQLTHITGYTTLVSLLQPDPETFGLFDDIILMAEGMTLYHGPKEYVLEFFESCGFRCPQRKGIADFLQEVVSTKDQGQYWDNMDEPYNYISAQDFKRKFRDFYVGKNLYNEFSHPTDKIEIQKSPLSFNTGSVKNLELFKACMAREWLLMKRNSFVHVFKSVQLVVTAIITMTVFIRTRTTLDDIHANFYMSSLFYALVRLVTNGVSEVSMTYSRLPVFYKQRDFYFYPAWTYAIPALILKIPFSFLDAFLWTVLTYFAIGYTPEPERFLCQLLLLFVLHQVSISSFRLLATMLRNPAFAVSCSLFSMLVMFLFCGFIIPQSSLPAWLKWGFWLSPITYAEISISTNEFLAPRWKKVFSANVTIGQAVLTQHGLNYGAKFYWISIGALVGFWIVLNIGFTFALTWLRSPGRSRTVISQESISKQKKGCNMRTLSQKNMWTHVSCSQAPEEVKQRAGMVLPFEPVTITFQNVQYYVNMPTQMKEHGSEQKRLQLLQDITGSFRPGVLTALMGVTGAGKTTLLDVLSGRKTSGDIEGEIKIGGYPKVQDTYAQISGYCEQTDMHSPMVTVKESLAFSARLRLSSQLSESNKNEFLEEVLHMIELDDIKDALVGFPGVNGISYEQRKRLTIAVELVSNPSIIFMDEPTSGLDARAAAIVMRVVRNIANAGRTIVCTIHQPSINIFEAFDELLLMKRGGEIIYSGTLGLHSSDLIEYFEGIPGVAKLQENYNPATWMLEITSASTEVQLGLDFGHIYKRSHLYGKTVELVKELSSPVKGLGQIKNSTCLSQNEWEQFKACLWKQHLSYWRSPKYNLVRLTFITMVSLLLGGLLWQKGTDINDEQDLLNILGTIYIFVLFLGIANCSSVQSFIATERAVVWRERFAGMYSSLAHSLAQMVIEIPYLFLQAFIFVIITYPAIGFYWSVSKVLWYFHTTFCTVLYFTYLGMLLFAITPSLQVASIMATFSYTILSLFSGFLIPGPQMPKWWEWCYWLCPSAWSLRGILTSQYGDINKEILVFGEKKAVSTFLASYFGYHHKDLSLVASVLCIFPLVFASGYAYFMARLNFQKR</sequence>
<proteinExistence type="inferred from homology"/>
<keyword evidence="4 10" id="KW-0812">Transmembrane</keyword>
<name>A0AAF1AKU3_DAUCS</name>
<keyword evidence="3" id="KW-0813">Transport</keyword>
<dbReference type="GO" id="GO:0016887">
    <property type="term" value="F:ATP hydrolysis activity"/>
    <property type="evidence" value="ECO:0007669"/>
    <property type="project" value="InterPro"/>
</dbReference>
<dbReference type="Pfam" id="PF00005">
    <property type="entry name" value="ABC_tran"/>
    <property type="match status" value="2"/>
</dbReference>
<comment type="subcellular location">
    <subcellularLocation>
        <location evidence="1">Membrane</location>
        <topology evidence="1">Multi-pass membrane protein</topology>
    </subcellularLocation>
</comment>
<dbReference type="PANTHER" id="PTHR19241">
    <property type="entry name" value="ATP-BINDING CASSETTE TRANSPORTER"/>
    <property type="match status" value="1"/>
</dbReference>
<evidence type="ECO:0000256" key="1">
    <source>
        <dbReference type="ARBA" id="ARBA00004141"/>
    </source>
</evidence>
<feature type="domain" description="ABC transporter" evidence="11">
    <location>
        <begin position="834"/>
        <end position="1086"/>
    </location>
</feature>
<keyword evidence="8 10" id="KW-1133">Transmembrane helix</keyword>
<feature type="transmembrane region" description="Helical" evidence="10">
    <location>
        <begin position="1323"/>
        <end position="1343"/>
    </location>
</feature>
<feature type="transmembrane region" description="Helical" evidence="10">
    <location>
        <begin position="748"/>
        <end position="774"/>
    </location>
</feature>
<evidence type="ECO:0000256" key="5">
    <source>
        <dbReference type="ARBA" id="ARBA00022737"/>
    </source>
</evidence>
<evidence type="ECO:0000256" key="10">
    <source>
        <dbReference type="SAM" id="Phobius"/>
    </source>
</evidence>
<organism evidence="12 13">
    <name type="scientific">Daucus carota subsp. sativus</name>
    <name type="common">Carrot</name>
    <dbReference type="NCBI Taxonomy" id="79200"/>
    <lineage>
        <taxon>Eukaryota</taxon>
        <taxon>Viridiplantae</taxon>
        <taxon>Streptophyta</taxon>
        <taxon>Embryophyta</taxon>
        <taxon>Tracheophyta</taxon>
        <taxon>Spermatophyta</taxon>
        <taxon>Magnoliopsida</taxon>
        <taxon>eudicotyledons</taxon>
        <taxon>Gunneridae</taxon>
        <taxon>Pentapetalae</taxon>
        <taxon>asterids</taxon>
        <taxon>campanulids</taxon>
        <taxon>Apiales</taxon>
        <taxon>Apiaceae</taxon>
        <taxon>Apioideae</taxon>
        <taxon>Scandiceae</taxon>
        <taxon>Daucinae</taxon>
        <taxon>Daucus</taxon>
        <taxon>Daucus sect. Daucus</taxon>
    </lineage>
</organism>
<evidence type="ECO:0000256" key="8">
    <source>
        <dbReference type="ARBA" id="ARBA00022989"/>
    </source>
</evidence>
<dbReference type="GO" id="GO:0005886">
    <property type="term" value="C:plasma membrane"/>
    <property type="evidence" value="ECO:0007669"/>
    <property type="project" value="UniProtKB-ARBA"/>
</dbReference>
<feature type="transmembrane region" description="Helical" evidence="10">
    <location>
        <begin position="640"/>
        <end position="659"/>
    </location>
</feature>
<dbReference type="InterPro" id="IPR034003">
    <property type="entry name" value="ABCG_PDR_2"/>
</dbReference>
<reference evidence="12" key="1">
    <citation type="journal article" date="2016" name="Nat. Genet.">
        <title>A high-quality carrot genome assembly provides new insights into carotenoid accumulation and asterid genome evolution.</title>
        <authorList>
            <person name="Iorizzo M."/>
            <person name="Ellison S."/>
            <person name="Senalik D."/>
            <person name="Zeng P."/>
            <person name="Satapoomin P."/>
            <person name="Huang J."/>
            <person name="Bowman M."/>
            <person name="Iovene M."/>
            <person name="Sanseverino W."/>
            <person name="Cavagnaro P."/>
            <person name="Yildiz M."/>
            <person name="Macko-Podgorni A."/>
            <person name="Moranska E."/>
            <person name="Grzebelus E."/>
            <person name="Grzebelus D."/>
            <person name="Ashrafi H."/>
            <person name="Zheng Z."/>
            <person name="Cheng S."/>
            <person name="Spooner D."/>
            <person name="Van Deynze A."/>
            <person name="Simon P."/>
        </authorList>
    </citation>
    <scope>NUCLEOTIDE SEQUENCE</scope>
    <source>
        <tissue evidence="12">Leaf</tissue>
    </source>
</reference>
<dbReference type="EMBL" id="CP093343">
    <property type="protein sequence ID" value="WOG83896.1"/>
    <property type="molecule type" value="Genomic_DNA"/>
</dbReference>
<evidence type="ECO:0000256" key="7">
    <source>
        <dbReference type="ARBA" id="ARBA00022840"/>
    </source>
</evidence>
<keyword evidence="6" id="KW-0547">Nucleotide-binding</keyword>
<keyword evidence="5" id="KW-0677">Repeat</keyword>
<feature type="transmembrane region" description="Helical" evidence="10">
    <location>
        <begin position="598"/>
        <end position="628"/>
    </location>
</feature>
<keyword evidence="9 10" id="KW-0472">Membrane</keyword>
<evidence type="ECO:0000256" key="9">
    <source>
        <dbReference type="ARBA" id="ARBA00023136"/>
    </source>
</evidence>
<protein>
    <recommendedName>
        <fullName evidence="11">ABC transporter domain-containing protein</fullName>
    </recommendedName>
</protein>
<feature type="transmembrane region" description="Helical" evidence="10">
    <location>
        <begin position="1294"/>
        <end position="1316"/>
    </location>
</feature>
<evidence type="ECO:0000313" key="13">
    <source>
        <dbReference type="Proteomes" id="UP000077755"/>
    </source>
</evidence>